<feature type="transmembrane region" description="Helical" evidence="1">
    <location>
        <begin position="148"/>
        <end position="175"/>
    </location>
</feature>
<dbReference type="RefSeq" id="WP_068679752.1">
    <property type="nucleotide sequence ID" value="NZ_LYPA01000029.1"/>
</dbReference>
<proteinExistence type="predicted"/>
<keyword evidence="1" id="KW-0812">Transmembrane</keyword>
<evidence type="ECO:0008006" key="4">
    <source>
        <dbReference type="Google" id="ProtNLM"/>
    </source>
</evidence>
<dbReference type="Pfam" id="PF12811">
    <property type="entry name" value="BaxI_1"/>
    <property type="match status" value="1"/>
</dbReference>
<dbReference type="InterPro" id="IPR010539">
    <property type="entry name" value="BaxI_1-like"/>
</dbReference>
<feature type="transmembrane region" description="Helical" evidence="1">
    <location>
        <begin position="216"/>
        <end position="234"/>
    </location>
</feature>
<accession>A0A1A5YRT8</accession>
<sequence length="247" mass="26657">MIGRSGNPTLKENTFQKAGHFSGNEAMTIEGTVNKSIITLVVLLGGAFAAWSMYYNGQANVLGLGIAGAIVGFILALIISFKPTAAPFLVPIYAACEGLFLGALSAHYESLYQGITMQASLLTMCVFIALLAAYRFRIIQATKNFRLGVFAATAGIALVYLLSFVLGFFGIQIPYLHDNSLIGIGISLVIVVVAALNLVLDFDFIETGAEQGAPKYMEWYGAFGLMVTLVWLYLEMLRLLSKLASRD</sequence>
<keyword evidence="3" id="KW-1185">Reference proteome</keyword>
<dbReference type="EMBL" id="LYPA01000029">
    <property type="protein sequence ID" value="OBR68125.1"/>
    <property type="molecule type" value="Genomic_DNA"/>
</dbReference>
<dbReference type="AlphaFoldDB" id="A0A1A5YRT8"/>
<organism evidence="2 3">
    <name type="scientific">Paenibacillus oryzae</name>
    <dbReference type="NCBI Taxonomy" id="1844972"/>
    <lineage>
        <taxon>Bacteria</taxon>
        <taxon>Bacillati</taxon>
        <taxon>Bacillota</taxon>
        <taxon>Bacilli</taxon>
        <taxon>Bacillales</taxon>
        <taxon>Paenibacillaceae</taxon>
        <taxon>Paenibacillus</taxon>
    </lineage>
</organism>
<gene>
    <name evidence="2" type="ORF">A7K91_07925</name>
</gene>
<evidence type="ECO:0000256" key="1">
    <source>
        <dbReference type="SAM" id="Phobius"/>
    </source>
</evidence>
<keyword evidence="1" id="KW-0472">Membrane</keyword>
<feature type="transmembrane region" description="Helical" evidence="1">
    <location>
        <begin position="181"/>
        <end position="204"/>
    </location>
</feature>
<comment type="caution">
    <text evidence="2">The sequence shown here is derived from an EMBL/GenBank/DDBJ whole genome shotgun (WGS) entry which is preliminary data.</text>
</comment>
<dbReference type="OrthoDB" id="116480at2"/>
<feature type="transmembrane region" description="Helical" evidence="1">
    <location>
        <begin position="88"/>
        <end position="108"/>
    </location>
</feature>
<dbReference type="PANTHER" id="PTHR41282">
    <property type="entry name" value="CONSERVED TRANSMEMBRANE PROTEIN-RELATED"/>
    <property type="match status" value="1"/>
</dbReference>
<name>A0A1A5YRT8_9BACL</name>
<feature type="transmembrane region" description="Helical" evidence="1">
    <location>
        <begin position="114"/>
        <end position="136"/>
    </location>
</feature>
<dbReference type="PANTHER" id="PTHR41282:SF1">
    <property type="entry name" value="CONSERVED TRANSMEMBRANE PROTEIN-RELATED"/>
    <property type="match status" value="1"/>
</dbReference>
<dbReference type="STRING" id="1844972.A7K91_07925"/>
<evidence type="ECO:0000313" key="2">
    <source>
        <dbReference type="EMBL" id="OBR68125.1"/>
    </source>
</evidence>
<dbReference type="PIRSF" id="PIRSF009160">
    <property type="entry name" value="UCP009160"/>
    <property type="match status" value="1"/>
</dbReference>
<evidence type="ECO:0000313" key="3">
    <source>
        <dbReference type="Proteomes" id="UP000092024"/>
    </source>
</evidence>
<feature type="transmembrane region" description="Helical" evidence="1">
    <location>
        <begin position="37"/>
        <end position="55"/>
    </location>
</feature>
<reference evidence="2 3" key="1">
    <citation type="submission" date="2016-05" db="EMBL/GenBank/DDBJ databases">
        <title>Paenibacillus oryzae. sp. nov., isolated from the rice root.</title>
        <authorList>
            <person name="Zhang J."/>
            <person name="Zhang X."/>
        </authorList>
    </citation>
    <scope>NUCLEOTIDE SEQUENCE [LARGE SCALE GENOMIC DNA]</scope>
    <source>
        <strain evidence="2 3">1DrF-4</strain>
    </source>
</reference>
<keyword evidence="1" id="KW-1133">Transmembrane helix</keyword>
<dbReference type="Proteomes" id="UP000092024">
    <property type="component" value="Unassembled WGS sequence"/>
</dbReference>
<protein>
    <recommendedName>
        <fullName evidence="4">Bax inhibitor-1/YccA family protein</fullName>
    </recommendedName>
</protein>
<feature type="transmembrane region" description="Helical" evidence="1">
    <location>
        <begin position="61"/>
        <end position="81"/>
    </location>
</feature>